<keyword evidence="3" id="KW-1185">Reference proteome</keyword>
<dbReference type="PANTHER" id="PTHR33132:SF145">
    <property type="entry name" value="OS04G0403900 PROTEIN"/>
    <property type="match status" value="1"/>
</dbReference>
<feature type="compositionally biased region" description="Polar residues" evidence="1">
    <location>
        <begin position="89"/>
        <end position="103"/>
    </location>
</feature>
<organism evidence="2 3">
    <name type="scientific">Flemingia macrophylla</name>
    <dbReference type="NCBI Taxonomy" id="520843"/>
    <lineage>
        <taxon>Eukaryota</taxon>
        <taxon>Viridiplantae</taxon>
        <taxon>Streptophyta</taxon>
        <taxon>Embryophyta</taxon>
        <taxon>Tracheophyta</taxon>
        <taxon>Spermatophyta</taxon>
        <taxon>Magnoliopsida</taxon>
        <taxon>eudicotyledons</taxon>
        <taxon>Gunneridae</taxon>
        <taxon>Pentapetalae</taxon>
        <taxon>rosids</taxon>
        <taxon>fabids</taxon>
        <taxon>Fabales</taxon>
        <taxon>Fabaceae</taxon>
        <taxon>Papilionoideae</taxon>
        <taxon>50 kb inversion clade</taxon>
        <taxon>NPAAA clade</taxon>
        <taxon>indigoferoid/millettioid clade</taxon>
        <taxon>Phaseoleae</taxon>
        <taxon>Flemingia</taxon>
    </lineage>
</organism>
<accession>A0ABD1KZD9</accession>
<dbReference type="AlphaFoldDB" id="A0ABD1KZD9"/>
<sequence length="103" mass="11384">MENNVEKMTSCIKVIELKNGKQIIIPGLNMDEIKQQRNMIVTVSAAPTTQVSLKKSSSEKRNCLCSPTTHAGSFRCRHHRSAGMRHATSIGSNLSSLSPKQFQ</sequence>
<evidence type="ECO:0000256" key="1">
    <source>
        <dbReference type="SAM" id="MobiDB-lite"/>
    </source>
</evidence>
<comment type="caution">
    <text evidence="2">The sequence shown here is derived from an EMBL/GenBank/DDBJ whole genome shotgun (WGS) entry which is preliminary data.</text>
</comment>
<evidence type="ECO:0000313" key="2">
    <source>
        <dbReference type="EMBL" id="KAL2316626.1"/>
    </source>
</evidence>
<feature type="region of interest" description="Disordered" evidence="1">
    <location>
        <begin position="79"/>
        <end position="103"/>
    </location>
</feature>
<proteinExistence type="predicted"/>
<dbReference type="EMBL" id="JBGMDY010000011">
    <property type="protein sequence ID" value="KAL2316626.1"/>
    <property type="molecule type" value="Genomic_DNA"/>
</dbReference>
<dbReference type="Proteomes" id="UP001603857">
    <property type="component" value="Unassembled WGS sequence"/>
</dbReference>
<protein>
    <submittedName>
        <fullName evidence="2">Uncharacterized protein</fullName>
    </submittedName>
</protein>
<dbReference type="PANTHER" id="PTHR33132">
    <property type="entry name" value="OSJNBB0118P14.9 PROTEIN"/>
    <property type="match status" value="1"/>
</dbReference>
<name>A0ABD1KZD9_9FABA</name>
<evidence type="ECO:0000313" key="3">
    <source>
        <dbReference type="Proteomes" id="UP001603857"/>
    </source>
</evidence>
<reference evidence="2 3" key="1">
    <citation type="submission" date="2024-08" db="EMBL/GenBank/DDBJ databases">
        <title>Insights into the chromosomal genome structure of Flemingia macrophylla.</title>
        <authorList>
            <person name="Ding Y."/>
            <person name="Zhao Y."/>
            <person name="Bi W."/>
            <person name="Wu M."/>
            <person name="Zhao G."/>
            <person name="Gong Y."/>
            <person name="Li W."/>
            <person name="Zhang P."/>
        </authorList>
    </citation>
    <scope>NUCLEOTIDE SEQUENCE [LARGE SCALE GENOMIC DNA]</scope>
    <source>
        <strain evidence="2">DYQJB</strain>
        <tissue evidence="2">Leaf</tissue>
    </source>
</reference>
<gene>
    <name evidence="2" type="ORF">Fmac_030502</name>
</gene>